<evidence type="ECO:0000256" key="7">
    <source>
        <dbReference type="ARBA" id="ARBA00023128"/>
    </source>
</evidence>
<dbReference type="GO" id="GO:0005743">
    <property type="term" value="C:mitochondrial inner membrane"/>
    <property type="evidence" value="ECO:0007669"/>
    <property type="project" value="UniProtKB-SubCell"/>
</dbReference>
<evidence type="ECO:0000256" key="2">
    <source>
        <dbReference type="ARBA" id="ARBA00007020"/>
    </source>
</evidence>
<reference evidence="10" key="1">
    <citation type="submission" date="2021-12" db="EMBL/GenBank/DDBJ databases">
        <authorList>
            <person name="King R."/>
        </authorList>
    </citation>
    <scope>NUCLEOTIDE SEQUENCE</scope>
</reference>
<keyword evidence="5" id="KW-0999">Mitochondrion inner membrane</keyword>
<comment type="subcellular location">
    <subcellularLocation>
        <location evidence="1">Mitochondrion inner membrane</location>
        <topology evidence="1">Multi-pass membrane protein</topology>
    </subcellularLocation>
</comment>
<comment type="similarity">
    <text evidence="2">Belongs to the TMEM186 family.</text>
</comment>
<evidence type="ECO:0000256" key="4">
    <source>
        <dbReference type="ARBA" id="ARBA00022692"/>
    </source>
</evidence>
<dbReference type="InterPro" id="IPR026571">
    <property type="entry name" value="Tmem186"/>
</dbReference>
<feature type="transmembrane region" description="Helical" evidence="9">
    <location>
        <begin position="100"/>
        <end position="118"/>
    </location>
</feature>
<sequence length="212" mass="24207">MFSPVCSRLRSITSIASPYLSLIHRRNLIVSQHLNLTRNSPNLTDGRSSVHPDYLPIYWAQKVPKLGFVCKMRRYTMLYTVVVSANAFIVAAMDYWSSEIGMAALTVGGSTYLALYLASRCCHRFVGAVYLKEDGKQVVISYLDYDGNRADDTIPKSDLIPVNELARSASPFRFYRTLKRRSNDDHYKLNIRFGEVRNEEAMIYIFGSEVMH</sequence>
<dbReference type="AlphaFoldDB" id="A0A9P0A7C0"/>
<feature type="transmembrane region" description="Helical" evidence="9">
    <location>
        <begin position="75"/>
        <end position="94"/>
    </location>
</feature>
<dbReference type="Proteomes" id="UP001152759">
    <property type="component" value="Chromosome 2"/>
</dbReference>
<keyword evidence="7" id="KW-0496">Mitochondrion</keyword>
<keyword evidence="11" id="KW-1185">Reference proteome</keyword>
<evidence type="ECO:0000256" key="9">
    <source>
        <dbReference type="SAM" id="Phobius"/>
    </source>
</evidence>
<evidence type="ECO:0000313" key="10">
    <source>
        <dbReference type="EMBL" id="CAH0385767.1"/>
    </source>
</evidence>
<gene>
    <name evidence="10" type="ORF">BEMITA_LOCUS4961</name>
</gene>
<accession>A0A9P0A7C0</accession>
<evidence type="ECO:0000256" key="5">
    <source>
        <dbReference type="ARBA" id="ARBA00022792"/>
    </source>
</evidence>
<keyword evidence="4 9" id="KW-0812">Transmembrane</keyword>
<dbReference type="EMBL" id="OU963863">
    <property type="protein sequence ID" value="CAH0385767.1"/>
    <property type="molecule type" value="Genomic_DNA"/>
</dbReference>
<evidence type="ECO:0000256" key="6">
    <source>
        <dbReference type="ARBA" id="ARBA00022989"/>
    </source>
</evidence>
<name>A0A9P0A7C0_BEMTA</name>
<evidence type="ECO:0000256" key="1">
    <source>
        <dbReference type="ARBA" id="ARBA00004448"/>
    </source>
</evidence>
<organism evidence="10 11">
    <name type="scientific">Bemisia tabaci</name>
    <name type="common">Sweetpotato whitefly</name>
    <name type="synonym">Aleurodes tabaci</name>
    <dbReference type="NCBI Taxonomy" id="7038"/>
    <lineage>
        <taxon>Eukaryota</taxon>
        <taxon>Metazoa</taxon>
        <taxon>Ecdysozoa</taxon>
        <taxon>Arthropoda</taxon>
        <taxon>Hexapoda</taxon>
        <taxon>Insecta</taxon>
        <taxon>Pterygota</taxon>
        <taxon>Neoptera</taxon>
        <taxon>Paraneoptera</taxon>
        <taxon>Hemiptera</taxon>
        <taxon>Sternorrhyncha</taxon>
        <taxon>Aleyrodoidea</taxon>
        <taxon>Aleyrodidae</taxon>
        <taxon>Aleyrodinae</taxon>
        <taxon>Bemisia</taxon>
    </lineage>
</organism>
<protein>
    <recommendedName>
        <fullName evidence="3">Transmembrane protein 186</fullName>
    </recommendedName>
</protein>
<evidence type="ECO:0000256" key="8">
    <source>
        <dbReference type="ARBA" id="ARBA00023136"/>
    </source>
</evidence>
<keyword evidence="8 9" id="KW-0472">Membrane</keyword>
<evidence type="ECO:0000256" key="3">
    <source>
        <dbReference type="ARBA" id="ARBA00014604"/>
    </source>
</evidence>
<dbReference type="PANTHER" id="PTHR13603:SF1">
    <property type="entry name" value="TRANSMEMBRANE PROTEIN 186"/>
    <property type="match status" value="1"/>
</dbReference>
<dbReference type="KEGG" id="btab:109032028"/>
<proteinExistence type="inferred from homology"/>
<dbReference type="PANTHER" id="PTHR13603">
    <property type="entry name" value="TRANSMEMBRANE PROTEIN 186"/>
    <property type="match status" value="1"/>
</dbReference>
<evidence type="ECO:0000313" key="11">
    <source>
        <dbReference type="Proteomes" id="UP001152759"/>
    </source>
</evidence>
<keyword evidence="6 9" id="KW-1133">Transmembrane helix</keyword>